<dbReference type="Gene3D" id="3.40.50.2300">
    <property type="match status" value="1"/>
</dbReference>
<gene>
    <name evidence="7" type="ORF">OW255_18940</name>
</gene>
<feature type="domain" description="Phosphotyrosine protein phosphatase I" evidence="6">
    <location>
        <begin position="2"/>
        <end position="147"/>
    </location>
</feature>
<dbReference type="PRINTS" id="PR00719">
    <property type="entry name" value="LMWPTPASE"/>
</dbReference>
<dbReference type="SUPFAM" id="SSF52788">
    <property type="entry name" value="Phosphotyrosine protein phosphatases I"/>
    <property type="match status" value="1"/>
</dbReference>
<evidence type="ECO:0000313" key="8">
    <source>
        <dbReference type="Proteomes" id="UP001163115"/>
    </source>
</evidence>
<accession>A0ABY7ADK8</accession>
<dbReference type="SMART" id="SM00226">
    <property type="entry name" value="LMWPc"/>
    <property type="match status" value="1"/>
</dbReference>
<dbReference type="InterPro" id="IPR017867">
    <property type="entry name" value="Tyr_phospatase_low_mol_wt"/>
</dbReference>
<dbReference type="InterPro" id="IPR050438">
    <property type="entry name" value="LMW_PTPase"/>
</dbReference>
<evidence type="ECO:0000256" key="4">
    <source>
        <dbReference type="ARBA" id="ARBA00022912"/>
    </source>
</evidence>
<reference evidence="7" key="1">
    <citation type="submission" date="2022-11" db="EMBL/GenBank/DDBJ databases">
        <title>Lacrimispora xylanolytica sy1, complete genome.</title>
        <authorList>
            <person name="Choi S."/>
        </authorList>
    </citation>
    <scope>NUCLEOTIDE SEQUENCE</scope>
    <source>
        <strain evidence="7">Sy1</strain>
    </source>
</reference>
<evidence type="ECO:0000259" key="6">
    <source>
        <dbReference type="SMART" id="SM00226"/>
    </source>
</evidence>
<name>A0ABY7ADK8_9FIRM</name>
<dbReference type="InterPro" id="IPR023485">
    <property type="entry name" value="Ptyr_pPase"/>
</dbReference>
<comment type="catalytic activity">
    <reaction evidence="5">
        <text>O-phospho-L-tyrosyl-[protein] + H2O = L-tyrosyl-[protein] + phosphate</text>
        <dbReference type="Rhea" id="RHEA:10684"/>
        <dbReference type="Rhea" id="RHEA-COMP:10136"/>
        <dbReference type="Rhea" id="RHEA-COMP:20101"/>
        <dbReference type="ChEBI" id="CHEBI:15377"/>
        <dbReference type="ChEBI" id="CHEBI:43474"/>
        <dbReference type="ChEBI" id="CHEBI:46858"/>
        <dbReference type="ChEBI" id="CHEBI:61978"/>
        <dbReference type="EC" id="3.1.3.48"/>
    </reaction>
</comment>
<protein>
    <recommendedName>
        <fullName evidence="2">protein-tyrosine-phosphatase</fullName>
        <ecNumber evidence="2">3.1.3.48</ecNumber>
    </recommendedName>
</protein>
<evidence type="ECO:0000256" key="2">
    <source>
        <dbReference type="ARBA" id="ARBA00013064"/>
    </source>
</evidence>
<sequence>MIQILFVCLGNICRSPMAEFVMKDLVKNRNMEDLFFIASAATSSEEIGNPVHPGTRKKLSEFGISVEGKQAVQLTRDDYDKYDYIVGMESRNITNMMRIFGSDPQGKVSRLLDYGQRPRDIADPWYTGDFDTTYEDVLEGCEALFLHICNQNDK</sequence>
<dbReference type="EC" id="3.1.3.48" evidence="2"/>
<keyword evidence="4" id="KW-0904">Protein phosphatase</keyword>
<dbReference type="CDD" id="cd16343">
    <property type="entry name" value="LMWPTP"/>
    <property type="match status" value="1"/>
</dbReference>
<dbReference type="RefSeq" id="WP_268114981.1">
    <property type="nucleotide sequence ID" value="NZ_CP113524.1"/>
</dbReference>
<dbReference type="InterPro" id="IPR036196">
    <property type="entry name" value="Ptyr_pPase_sf"/>
</dbReference>
<dbReference type="PANTHER" id="PTHR11717:SF7">
    <property type="entry name" value="LOW MOLECULAR WEIGHT PHOSPHOTYROSINE PROTEIN PHOSPHATASE"/>
    <property type="match status" value="1"/>
</dbReference>
<keyword evidence="3" id="KW-0378">Hydrolase</keyword>
<organism evidence="7 8">
    <name type="scientific">Lacrimispora xylanolytica</name>
    <dbReference type="NCBI Taxonomy" id="29375"/>
    <lineage>
        <taxon>Bacteria</taxon>
        <taxon>Bacillati</taxon>
        <taxon>Bacillota</taxon>
        <taxon>Clostridia</taxon>
        <taxon>Lachnospirales</taxon>
        <taxon>Lachnospiraceae</taxon>
        <taxon>Lacrimispora</taxon>
    </lineage>
</organism>
<dbReference type="PANTHER" id="PTHR11717">
    <property type="entry name" value="LOW MOLECULAR WEIGHT PROTEIN TYROSINE PHOSPHATASE"/>
    <property type="match status" value="1"/>
</dbReference>
<evidence type="ECO:0000256" key="5">
    <source>
        <dbReference type="ARBA" id="ARBA00051722"/>
    </source>
</evidence>
<dbReference type="Proteomes" id="UP001163115">
    <property type="component" value="Chromosome"/>
</dbReference>
<dbReference type="Pfam" id="PF01451">
    <property type="entry name" value="LMWPc"/>
    <property type="match status" value="1"/>
</dbReference>
<comment type="similarity">
    <text evidence="1">Belongs to the low molecular weight phosphotyrosine protein phosphatase family.</text>
</comment>
<dbReference type="EMBL" id="CP113524">
    <property type="protein sequence ID" value="WAJ23607.1"/>
    <property type="molecule type" value="Genomic_DNA"/>
</dbReference>
<evidence type="ECO:0000313" key="7">
    <source>
        <dbReference type="EMBL" id="WAJ23607.1"/>
    </source>
</evidence>
<keyword evidence="8" id="KW-1185">Reference proteome</keyword>
<evidence type="ECO:0000256" key="3">
    <source>
        <dbReference type="ARBA" id="ARBA00022801"/>
    </source>
</evidence>
<proteinExistence type="inferred from homology"/>
<evidence type="ECO:0000256" key="1">
    <source>
        <dbReference type="ARBA" id="ARBA00011063"/>
    </source>
</evidence>